<feature type="domain" description="MrpA C-terminal/MbhE" evidence="14">
    <location>
        <begin position="683"/>
        <end position="761"/>
    </location>
</feature>
<evidence type="ECO:0000256" key="9">
    <source>
        <dbReference type="RuleBase" id="RU000320"/>
    </source>
</evidence>
<reference evidence="15 16" key="1">
    <citation type="submission" date="2019-04" db="EMBL/GenBank/DDBJ databases">
        <title>Sphingobacterium olei sp. nov., isolated from oil-contaminated soil.</title>
        <authorList>
            <person name="Liu B."/>
        </authorList>
    </citation>
    <scope>NUCLEOTIDE SEQUENCE [LARGE SCALE GENOMIC DNA]</scope>
    <source>
        <strain evidence="15 16">Y3L14</strain>
    </source>
</reference>
<feature type="transmembrane region" description="Helical" evidence="10">
    <location>
        <begin position="404"/>
        <end position="428"/>
    </location>
</feature>
<feature type="transmembrane region" description="Helical" evidence="10">
    <location>
        <begin position="449"/>
        <end position="474"/>
    </location>
</feature>
<keyword evidence="4" id="KW-1003">Cell membrane</keyword>
<evidence type="ECO:0000256" key="4">
    <source>
        <dbReference type="ARBA" id="ARBA00022475"/>
    </source>
</evidence>
<dbReference type="NCBIfam" id="NF009287">
    <property type="entry name" value="PRK12647.1"/>
    <property type="match status" value="1"/>
</dbReference>
<evidence type="ECO:0000313" key="15">
    <source>
        <dbReference type="EMBL" id="TJY64285.1"/>
    </source>
</evidence>
<gene>
    <name evidence="15" type="ORF">FAZ19_13825</name>
</gene>
<accession>A0A4U0GYJ8</accession>
<protein>
    <submittedName>
        <fullName evidence="15">Putative monovalent cation/H+ antiporter subunit A</fullName>
    </submittedName>
</protein>
<dbReference type="InterPro" id="IPR050616">
    <property type="entry name" value="CPA3_Na-H_Antiporter_A"/>
</dbReference>
<organism evidence="15 16">
    <name type="scientific">Sphingobacterium alkalisoli</name>
    <dbReference type="NCBI Taxonomy" id="1874115"/>
    <lineage>
        <taxon>Bacteria</taxon>
        <taxon>Pseudomonadati</taxon>
        <taxon>Bacteroidota</taxon>
        <taxon>Sphingobacteriia</taxon>
        <taxon>Sphingobacteriales</taxon>
        <taxon>Sphingobacteriaceae</taxon>
        <taxon>Sphingobacterium</taxon>
    </lineage>
</organism>
<evidence type="ECO:0000256" key="7">
    <source>
        <dbReference type="ARBA" id="ARBA00023065"/>
    </source>
</evidence>
<proteinExistence type="predicted"/>
<feature type="transmembrane region" description="Helical" evidence="10">
    <location>
        <begin position="35"/>
        <end position="55"/>
    </location>
</feature>
<feature type="transmembrane region" description="Helical" evidence="10">
    <location>
        <begin position="362"/>
        <end position="384"/>
    </location>
</feature>
<sequence>MLLAVLSGLIISLLIIPFGKLLTTKWSFLLTLLPASLFLYFMSYVPAISAGSSFLQHIHWIPSLGVDFDFRLDGLSLLFALLITGIGTAIFFYARTYLKGYIFFDRFFGYLCLFMSAMLGVVLSDNILLLFVFWELTSISSFFLIGFNNDNADSRKSALTALSVTGLGGFFLLAGLILLGNIAGTYTISELIDARELILNNELYPLILGFLFMGAFTKSAQFPFHFWLPGAMKAPTPVSAYLHSATMVKAGIYLLARFSPILGGTDYWNYTLMAVGGFTMLFASIHSLFRIDLKGILAYSTISALGILTFLIGAGTREAIIAASVFILVHALYKATLFLVAGIIDHETGTRDITALGGLRKVLWPLSIAGILAALSSAGLPLTYGFIGKDLIYEATLHTEYQPLGWILTGIAVLTNIGLVAAGFMAGLKPFTGALPEKFANIHLPYKSMWIPPLVLGILGLVFGLLPGAVGQFINHATADAVLGSPSDMQLKIWHEFNLVFILSIATLLAGIIVYFVNKPSALKLQAIERLNAIAPQRIFTRYAHDIMRFSKWYTNLFHNGYLRSYHLKIILFAELLLAYKLWISGPITLDLEKITTPSFYEIGVIVILIGALYIVVTTPSRLTSVVAMSVIGYCICLIFVFYSAPDLAMTQFTIDTLSTVLFVLVLYKLPSFINHTGKAILYRDGIIALSFGVIISLIALRVWSEPISEEIANFYGENAYILAKGKNVVNVILVDFRGIDTMFETVVLSIAALGVYSLIRLRLKSTEKE</sequence>
<dbReference type="EMBL" id="SUKA01000004">
    <property type="protein sequence ID" value="TJY64285.1"/>
    <property type="molecule type" value="Genomic_DNA"/>
</dbReference>
<comment type="caution">
    <text evidence="15">The sequence shown here is derived from an EMBL/GenBank/DDBJ whole genome shotgun (WGS) entry which is preliminary data.</text>
</comment>
<keyword evidence="7" id="KW-0406">Ion transport</keyword>
<dbReference type="Pfam" id="PF20501">
    <property type="entry name" value="MbhE"/>
    <property type="match status" value="1"/>
</dbReference>
<evidence type="ECO:0000256" key="2">
    <source>
        <dbReference type="ARBA" id="ARBA00022448"/>
    </source>
</evidence>
<feature type="domain" description="NADH:quinone oxidoreductase/Mrp antiporter transmembrane" evidence="11">
    <location>
        <begin position="124"/>
        <end position="401"/>
    </location>
</feature>
<dbReference type="GO" id="GO:0015297">
    <property type="term" value="F:antiporter activity"/>
    <property type="evidence" value="ECO:0007669"/>
    <property type="project" value="UniProtKB-KW"/>
</dbReference>
<dbReference type="PRINTS" id="PR01434">
    <property type="entry name" value="NADHDHGNASE5"/>
</dbReference>
<evidence type="ECO:0000259" key="12">
    <source>
        <dbReference type="Pfam" id="PF00662"/>
    </source>
</evidence>
<evidence type="ECO:0000256" key="6">
    <source>
        <dbReference type="ARBA" id="ARBA00022989"/>
    </source>
</evidence>
<feature type="transmembrane region" description="Helical" evidence="10">
    <location>
        <begin position="320"/>
        <end position="341"/>
    </location>
</feature>
<dbReference type="InterPro" id="IPR001750">
    <property type="entry name" value="ND/Mrp_TM"/>
</dbReference>
<dbReference type="OrthoDB" id="9807568at2"/>
<feature type="transmembrane region" description="Helical" evidence="10">
    <location>
        <begin position="6"/>
        <end position="23"/>
    </location>
</feature>
<feature type="transmembrane region" description="Helical" evidence="10">
    <location>
        <begin position="599"/>
        <end position="616"/>
    </location>
</feature>
<evidence type="ECO:0000313" key="16">
    <source>
        <dbReference type="Proteomes" id="UP000309872"/>
    </source>
</evidence>
<feature type="transmembrane region" description="Helical" evidence="10">
    <location>
        <begin position="494"/>
        <end position="517"/>
    </location>
</feature>
<evidence type="ECO:0000259" key="11">
    <source>
        <dbReference type="Pfam" id="PF00361"/>
    </source>
</evidence>
<dbReference type="PANTHER" id="PTHR43373">
    <property type="entry name" value="NA(+)/H(+) ANTIPORTER SUBUNIT"/>
    <property type="match status" value="1"/>
</dbReference>
<evidence type="ECO:0000256" key="10">
    <source>
        <dbReference type="SAM" id="Phobius"/>
    </source>
</evidence>
<dbReference type="AlphaFoldDB" id="A0A4U0GYJ8"/>
<feature type="transmembrane region" description="Helical" evidence="10">
    <location>
        <begin position="742"/>
        <end position="760"/>
    </location>
</feature>
<keyword evidence="6 10" id="KW-1133">Transmembrane helix</keyword>
<dbReference type="Pfam" id="PF13244">
    <property type="entry name" value="MbhD"/>
    <property type="match status" value="1"/>
</dbReference>
<dbReference type="GO" id="GO:0006811">
    <property type="term" value="P:monoatomic ion transport"/>
    <property type="evidence" value="ECO:0007669"/>
    <property type="project" value="UniProtKB-KW"/>
</dbReference>
<feature type="transmembrane region" description="Helical" evidence="10">
    <location>
        <begin position="268"/>
        <end position="289"/>
    </location>
</feature>
<keyword evidence="3" id="KW-0050">Antiport</keyword>
<comment type="subcellular location">
    <subcellularLocation>
        <location evidence="1">Cell membrane</location>
        <topology evidence="1">Multi-pass membrane protein</topology>
    </subcellularLocation>
    <subcellularLocation>
        <location evidence="9">Membrane</location>
        <topology evidence="9">Multi-pass membrane protein</topology>
    </subcellularLocation>
</comment>
<dbReference type="Proteomes" id="UP000309872">
    <property type="component" value="Unassembled WGS sequence"/>
</dbReference>
<name>A0A4U0GYJ8_9SPHI</name>
<keyword evidence="16" id="KW-1185">Reference proteome</keyword>
<feature type="transmembrane region" description="Helical" evidence="10">
    <location>
        <begin position="203"/>
        <end position="228"/>
    </location>
</feature>
<evidence type="ECO:0000256" key="5">
    <source>
        <dbReference type="ARBA" id="ARBA00022692"/>
    </source>
</evidence>
<keyword evidence="2" id="KW-0813">Transport</keyword>
<feature type="transmembrane region" description="Helical" evidence="10">
    <location>
        <begin position="682"/>
        <end position="704"/>
    </location>
</feature>
<dbReference type="GO" id="GO:0005886">
    <property type="term" value="C:plasma membrane"/>
    <property type="evidence" value="ECO:0007669"/>
    <property type="project" value="UniProtKB-SubCell"/>
</dbReference>
<feature type="domain" description="MrpA C-terminal/MbhD" evidence="13">
    <location>
        <begin position="607"/>
        <end position="671"/>
    </location>
</feature>
<feature type="transmembrane region" description="Helical" evidence="10">
    <location>
        <begin position="159"/>
        <end position="183"/>
    </location>
</feature>
<keyword evidence="5 9" id="KW-0812">Transmembrane</keyword>
<feature type="transmembrane region" description="Helical" evidence="10">
    <location>
        <begin position="623"/>
        <end position="643"/>
    </location>
</feature>
<dbReference type="InterPro" id="IPR025383">
    <property type="entry name" value="MrpA_C/MbhD"/>
</dbReference>
<evidence type="ECO:0000259" key="14">
    <source>
        <dbReference type="Pfam" id="PF20501"/>
    </source>
</evidence>
<dbReference type="RefSeq" id="WP_136821345.1">
    <property type="nucleotide sequence ID" value="NZ_BMJX01000004.1"/>
</dbReference>
<evidence type="ECO:0000256" key="1">
    <source>
        <dbReference type="ARBA" id="ARBA00004651"/>
    </source>
</evidence>
<feature type="transmembrane region" description="Helical" evidence="10">
    <location>
        <begin position="75"/>
        <end position="94"/>
    </location>
</feature>
<dbReference type="InterPro" id="IPR046806">
    <property type="entry name" value="MrpA_C/MbhE"/>
</dbReference>
<dbReference type="Pfam" id="PF00662">
    <property type="entry name" value="Proton_antipo_N"/>
    <property type="match status" value="1"/>
</dbReference>
<feature type="domain" description="NADH-Ubiquinone oxidoreductase (complex I) chain 5 N-terminal" evidence="12">
    <location>
        <begin position="61"/>
        <end position="108"/>
    </location>
</feature>
<feature type="transmembrane region" description="Helical" evidence="10">
    <location>
        <begin position="127"/>
        <end position="147"/>
    </location>
</feature>
<feature type="transmembrane region" description="Helical" evidence="10">
    <location>
        <begin position="296"/>
        <end position="314"/>
    </location>
</feature>
<feature type="transmembrane region" description="Helical" evidence="10">
    <location>
        <begin position="566"/>
        <end position="584"/>
    </location>
</feature>
<evidence type="ECO:0000256" key="3">
    <source>
        <dbReference type="ARBA" id="ARBA00022449"/>
    </source>
</evidence>
<evidence type="ECO:0000259" key="13">
    <source>
        <dbReference type="Pfam" id="PF13244"/>
    </source>
</evidence>
<evidence type="ECO:0000256" key="8">
    <source>
        <dbReference type="ARBA" id="ARBA00023136"/>
    </source>
</evidence>
<dbReference type="Pfam" id="PF00361">
    <property type="entry name" value="Proton_antipo_M"/>
    <property type="match status" value="1"/>
</dbReference>
<feature type="transmembrane region" description="Helical" evidence="10">
    <location>
        <begin position="101"/>
        <end position="121"/>
    </location>
</feature>
<keyword evidence="8 10" id="KW-0472">Membrane</keyword>
<dbReference type="InterPro" id="IPR001516">
    <property type="entry name" value="Proton_antipo_N"/>
</dbReference>
<feature type="transmembrane region" description="Helical" evidence="10">
    <location>
        <begin position="649"/>
        <end position="670"/>
    </location>
</feature>
<dbReference type="PANTHER" id="PTHR43373:SF1">
    <property type="entry name" value="NA(+)_H(+) ANTIPORTER SUBUNIT A"/>
    <property type="match status" value="1"/>
</dbReference>